<evidence type="ECO:0000313" key="1">
    <source>
        <dbReference type="EMBL" id="EHL10155.1"/>
    </source>
</evidence>
<gene>
    <name evidence="1" type="ORF">HMPREF9625_01155</name>
</gene>
<dbReference type="HOGENOM" id="CLU_3170959_0_0_9"/>
<protein>
    <submittedName>
        <fullName evidence="1">Uncharacterized protein</fullName>
    </submittedName>
</protein>
<dbReference type="EMBL" id="AFZC02000001">
    <property type="protein sequence ID" value="EHL10155.1"/>
    <property type="molecule type" value="Genomic_DNA"/>
</dbReference>
<evidence type="ECO:0000313" key="2">
    <source>
        <dbReference type="Proteomes" id="UP000018461"/>
    </source>
</evidence>
<sequence length="47" mass="5803">MRTQNLNMCVFFDYFEIMSIIKIRYIEEYCVFDILRSRYIDGYSKSS</sequence>
<proteinExistence type="predicted"/>
<reference evidence="1" key="2">
    <citation type="submission" date="2013-03" db="EMBL/GenBank/DDBJ databases">
        <title>The Genome Sequence of Oribacterium sp. ACB1.</title>
        <authorList>
            <consortium name="The Broad Institute Genomics Platform"/>
            <consortium name="The Broad Institute Genome Sequencing Center for Infectious Disease"/>
            <person name="Earl A."/>
            <person name="Ward D."/>
            <person name="Feldgarden M."/>
            <person name="Gevers D."/>
            <person name="Sizova M."/>
            <person name="Hazen A."/>
            <person name="Epstein S."/>
            <person name="Walker B."/>
            <person name="Young S."/>
            <person name="Zeng Q."/>
            <person name="Gargeya S."/>
            <person name="Fitzgerald M."/>
            <person name="Haas B."/>
            <person name="Abouelleil A."/>
            <person name="Allen A.W."/>
            <person name="Alvarado L."/>
            <person name="Arachchi H.M."/>
            <person name="Berlin A.M."/>
            <person name="Chapman S.B."/>
            <person name="Gainer-Dewar J."/>
            <person name="Goldberg J."/>
            <person name="Griggs A."/>
            <person name="Gujja S."/>
            <person name="Hansen M."/>
            <person name="Howarth C."/>
            <person name="Imamovic A."/>
            <person name="Ireland A."/>
            <person name="Larimer J."/>
            <person name="McCowan C."/>
            <person name="Murphy C."/>
            <person name="Pearson M."/>
            <person name="Poon T.W."/>
            <person name="Priest M."/>
            <person name="Roberts A."/>
            <person name="Saif S."/>
            <person name="Shea T."/>
            <person name="Sisk P."/>
            <person name="Sykes S."/>
            <person name="Wortman J."/>
            <person name="Nusbaum C."/>
            <person name="Birren B."/>
        </authorList>
    </citation>
    <scope>NUCLEOTIDE SEQUENCE [LARGE SCALE GENOMIC DNA]</scope>
    <source>
        <strain evidence="1">ACB1</strain>
    </source>
</reference>
<reference evidence="1" key="1">
    <citation type="submission" date="2011-08" db="EMBL/GenBank/DDBJ databases">
        <authorList>
            <consortium name="The Broad Institute Genome Sequencing Platform"/>
            <person name="Earl A."/>
            <person name="Ward D."/>
            <person name="Feldgarden M."/>
            <person name="Gevers D."/>
            <person name="Sizova M."/>
            <person name="Hazen A."/>
            <person name="Epstein S."/>
            <person name="Young S.K."/>
            <person name="Zeng Q."/>
            <person name="Gargeya S."/>
            <person name="Fitzgerald M."/>
            <person name="Haas B."/>
            <person name="Abouelleil A."/>
            <person name="Alvarado L."/>
            <person name="Arachchi H.M."/>
            <person name="Berlin A."/>
            <person name="Brown A."/>
            <person name="Chapman S.B."/>
            <person name="Chen Z."/>
            <person name="Dunbar C."/>
            <person name="Freedman E."/>
            <person name="Gearin G."/>
            <person name="Gellesch M."/>
            <person name="Goldberg J."/>
            <person name="Griggs A."/>
            <person name="Gujja S."/>
            <person name="Heiman D."/>
            <person name="Howarth C."/>
            <person name="Larson L."/>
            <person name="Lui A."/>
            <person name="MacDonald P.J.P."/>
            <person name="Montmayeur A."/>
            <person name="Murphy C."/>
            <person name="Neiman D."/>
            <person name="Pearson M."/>
            <person name="Priest M."/>
            <person name="Roberts A."/>
            <person name="Saif S."/>
            <person name="Shea T."/>
            <person name="Shenoy N."/>
            <person name="Sisk P."/>
            <person name="Stolte C."/>
            <person name="Sykes S."/>
            <person name="Wortman J."/>
            <person name="Nusbaum C."/>
            <person name="Birren B."/>
        </authorList>
    </citation>
    <scope>NUCLEOTIDE SEQUENCE</scope>
    <source>
        <strain evidence="1">ACB1</strain>
    </source>
</reference>
<comment type="caution">
    <text evidence="1">The sequence shown here is derived from an EMBL/GenBank/DDBJ whole genome shotgun (WGS) entry which is preliminary data.</text>
</comment>
<dbReference type="AlphaFoldDB" id="G9WP72"/>
<accession>G9WP72</accession>
<name>G9WP72_9FIRM</name>
<keyword evidence="2" id="KW-1185">Reference proteome</keyword>
<organism evidence="1 2">
    <name type="scientific">Oribacterium parvum ACB1</name>
    <dbReference type="NCBI Taxonomy" id="796943"/>
    <lineage>
        <taxon>Bacteria</taxon>
        <taxon>Bacillati</taxon>
        <taxon>Bacillota</taxon>
        <taxon>Clostridia</taxon>
        <taxon>Lachnospirales</taxon>
        <taxon>Lachnospiraceae</taxon>
        <taxon>Oribacterium</taxon>
    </lineage>
</organism>
<dbReference type="Proteomes" id="UP000018461">
    <property type="component" value="Unassembled WGS sequence"/>
</dbReference>